<reference evidence="12 13" key="1">
    <citation type="submission" date="2023-12" db="EMBL/GenBank/DDBJ databases">
        <title>A. evansii MAY27, complete genome.</title>
        <authorList>
            <person name="Wang Y."/>
        </authorList>
    </citation>
    <scope>NUCLEOTIDE SEQUENCE [LARGE SCALE GENOMIC DNA]</scope>
    <source>
        <strain evidence="12 13">MAY27</strain>
    </source>
</reference>
<dbReference type="InterPro" id="IPR009057">
    <property type="entry name" value="Homeodomain-like_sf"/>
</dbReference>
<keyword evidence="7" id="KW-0010">Activator</keyword>
<dbReference type="EC" id="2.1.1.-" evidence="12"/>
<comment type="catalytic activity">
    <reaction evidence="1">
        <text>a 4-O-methyl-thymidine in DNA + L-cysteinyl-[protein] = a thymidine in DNA + S-methyl-L-cysteinyl-[protein]</text>
        <dbReference type="Rhea" id="RHEA:53428"/>
        <dbReference type="Rhea" id="RHEA-COMP:10131"/>
        <dbReference type="Rhea" id="RHEA-COMP:10132"/>
        <dbReference type="Rhea" id="RHEA-COMP:13555"/>
        <dbReference type="Rhea" id="RHEA-COMP:13556"/>
        <dbReference type="ChEBI" id="CHEBI:29950"/>
        <dbReference type="ChEBI" id="CHEBI:82612"/>
        <dbReference type="ChEBI" id="CHEBI:137386"/>
        <dbReference type="ChEBI" id="CHEBI:137387"/>
        <dbReference type="EC" id="2.1.1.63"/>
    </reaction>
</comment>
<dbReference type="PIRSF" id="PIRSF000409">
    <property type="entry name" value="Ada"/>
    <property type="match status" value="1"/>
</dbReference>
<dbReference type="Gene3D" id="3.30.160.70">
    <property type="entry name" value="Methylated DNA-protein cysteine methyltransferase domain"/>
    <property type="match status" value="1"/>
</dbReference>
<evidence type="ECO:0000259" key="11">
    <source>
        <dbReference type="PROSITE" id="PS01124"/>
    </source>
</evidence>
<comment type="cofactor">
    <cofactor evidence="2">
        <name>Zn(2+)</name>
        <dbReference type="ChEBI" id="CHEBI:29105"/>
    </cofactor>
</comment>
<dbReference type="SUPFAM" id="SSF53155">
    <property type="entry name" value="Methylated DNA-protein cysteine methyltransferase domain"/>
    <property type="match status" value="1"/>
</dbReference>
<evidence type="ECO:0000256" key="7">
    <source>
        <dbReference type="ARBA" id="ARBA00023159"/>
    </source>
</evidence>
<dbReference type="InterPro" id="IPR036388">
    <property type="entry name" value="WH-like_DNA-bd_sf"/>
</dbReference>
<evidence type="ECO:0000256" key="2">
    <source>
        <dbReference type="ARBA" id="ARBA00001947"/>
    </source>
</evidence>
<dbReference type="Pfam" id="PF02805">
    <property type="entry name" value="Ada_Zn_binding"/>
    <property type="match status" value="1"/>
</dbReference>
<evidence type="ECO:0000313" key="13">
    <source>
        <dbReference type="Proteomes" id="UP001626593"/>
    </source>
</evidence>
<dbReference type="InterPro" id="IPR014048">
    <property type="entry name" value="MethylDNA_cys_MeTrfase_DNA-bd"/>
</dbReference>
<feature type="domain" description="HTH araC/xylS-type" evidence="11">
    <location>
        <begin position="91"/>
        <end position="191"/>
    </location>
</feature>
<dbReference type="Gene3D" id="3.40.10.10">
    <property type="entry name" value="DNA Methylphosphotriester Repair Domain"/>
    <property type="match status" value="1"/>
</dbReference>
<keyword evidence="6" id="KW-0805">Transcription regulation</keyword>
<protein>
    <submittedName>
        <fullName evidence="12">Bifunctional DNA-binding transcriptional regulator/O6-methylguanine-DNA methyltransferase Ada</fullName>
        <ecNumber evidence="12">2.1.1.-</ecNumber>
    </submittedName>
</protein>
<dbReference type="Pfam" id="PF01035">
    <property type="entry name" value="DNA_binding_1"/>
    <property type="match status" value="1"/>
</dbReference>
<dbReference type="InterPro" id="IPR001497">
    <property type="entry name" value="MethylDNA_cys_MeTrfase_AS"/>
</dbReference>
<accession>A0ABZ1AJ67</accession>
<evidence type="ECO:0000256" key="6">
    <source>
        <dbReference type="ARBA" id="ARBA00023015"/>
    </source>
</evidence>
<dbReference type="GO" id="GO:0008168">
    <property type="term" value="F:methyltransferase activity"/>
    <property type="evidence" value="ECO:0007669"/>
    <property type="project" value="UniProtKB-KW"/>
</dbReference>
<dbReference type="PANTHER" id="PTHR10815">
    <property type="entry name" value="METHYLATED-DNA--PROTEIN-CYSTEINE METHYLTRANSFERASE"/>
    <property type="match status" value="1"/>
</dbReference>
<evidence type="ECO:0000256" key="9">
    <source>
        <dbReference type="ARBA" id="ARBA00023204"/>
    </source>
</evidence>
<name>A0ABZ1AJ67_AROEV</name>
<keyword evidence="9" id="KW-0234">DNA repair</keyword>
<evidence type="ECO:0000256" key="3">
    <source>
        <dbReference type="ARBA" id="ARBA00022603"/>
    </source>
</evidence>
<dbReference type="Pfam" id="PF12833">
    <property type="entry name" value="HTH_18"/>
    <property type="match status" value="1"/>
</dbReference>
<evidence type="ECO:0000256" key="8">
    <source>
        <dbReference type="ARBA" id="ARBA00023163"/>
    </source>
</evidence>
<keyword evidence="4 12" id="KW-0808">Transferase</keyword>
<dbReference type="PROSITE" id="PS00374">
    <property type="entry name" value="MGMT"/>
    <property type="match status" value="1"/>
</dbReference>
<dbReference type="GO" id="GO:0032259">
    <property type="term" value="P:methylation"/>
    <property type="evidence" value="ECO:0007669"/>
    <property type="project" value="UniProtKB-KW"/>
</dbReference>
<dbReference type="SUPFAM" id="SSF46767">
    <property type="entry name" value="Methylated DNA-protein cysteine methyltransferase, C-terminal domain"/>
    <property type="match status" value="1"/>
</dbReference>
<keyword evidence="13" id="KW-1185">Reference proteome</keyword>
<keyword evidence="5" id="KW-0227">DNA damage</keyword>
<dbReference type="InterPro" id="IPR036217">
    <property type="entry name" value="MethylDNA_cys_MeTrfase_DNAb"/>
</dbReference>
<dbReference type="Gene3D" id="1.10.10.10">
    <property type="entry name" value="Winged helix-like DNA-binding domain superfamily/Winged helix DNA-binding domain"/>
    <property type="match status" value="1"/>
</dbReference>
<dbReference type="SUPFAM" id="SSF57884">
    <property type="entry name" value="Ada DNA repair protein, N-terminal domain (N-Ada 10)"/>
    <property type="match status" value="1"/>
</dbReference>
<proteinExistence type="predicted"/>
<dbReference type="InterPro" id="IPR018060">
    <property type="entry name" value="HTH_AraC"/>
</dbReference>
<dbReference type="InterPro" id="IPR016221">
    <property type="entry name" value="Bifunct_regulatory_prot_Ada"/>
</dbReference>
<evidence type="ECO:0000256" key="10">
    <source>
        <dbReference type="ARBA" id="ARBA00049348"/>
    </source>
</evidence>
<evidence type="ECO:0000256" key="1">
    <source>
        <dbReference type="ARBA" id="ARBA00001286"/>
    </source>
</evidence>
<gene>
    <name evidence="12" type="primary">ada</name>
    <name evidence="12" type="ORF">U5817_14545</name>
</gene>
<dbReference type="InterPro" id="IPR036631">
    <property type="entry name" value="MGMT_N_sf"/>
</dbReference>
<dbReference type="NCBIfam" id="NF011964">
    <property type="entry name" value="PRK15435.1"/>
    <property type="match status" value="1"/>
</dbReference>
<dbReference type="InterPro" id="IPR035451">
    <property type="entry name" value="Ada-like_dom_sf"/>
</dbReference>
<dbReference type="SUPFAM" id="SSF46689">
    <property type="entry name" value="Homeodomain-like"/>
    <property type="match status" value="1"/>
</dbReference>
<dbReference type="Gene3D" id="1.10.10.60">
    <property type="entry name" value="Homeodomain-like"/>
    <property type="match status" value="1"/>
</dbReference>
<evidence type="ECO:0000313" key="12">
    <source>
        <dbReference type="EMBL" id="WRL44426.1"/>
    </source>
</evidence>
<dbReference type="InterPro" id="IPR004026">
    <property type="entry name" value="Ada_DNA_repair_Zn-bd"/>
</dbReference>
<comment type="catalytic activity">
    <reaction evidence="10">
        <text>a 6-O-methyl-2'-deoxyguanosine in DNA + L-cysteinyl-[protein] = S-methyl-L-cysteinyl-[protein] + a 2'-deoxyguanosine in DNA</text>
        <dbReference type="Rhea" id="RHEA:24000"/>
        <dbReference type="Rhea" id="RHEA-COMP:10131"/>
        <dbReference type="Rhea" id="RHEA-COMP:10132"/>
        <dbReference type="Rhea" id="RHEA-COMP:11367"/>
        <dbReference type="Rhea" id="RHEA-COMP:11368"/>
        <dbReference type="ChEBI" id="CHEBI:29950"/>
        <dbReference type="ChEBI" id="CHEBI:82612"/>
        <dbReference type="ChEBI" id="CHEBI:85445"/>
        <dbReference type="ChEBI" id="CHEBI:85448"/>
        <dbReference type="EC" id="2.1.1.63"/>
    </reaction>
</comment>
<dbReference type="NCBIfam" id="TIGR00589">
    <property type="entry name" value="ogt"/>
    <property type="match status" value="1"/>
</dbReference>
<dbReference type="EMBL" id="CP141259">
    <property type="protein sequence ID" value="WRL44426.1"/>
    <property type="molecule type" value="Genomic_DNA"/>
</dbReference>
<evidence type="ECO:0000256" key="5">
    <source>
        <dbReference type="ARBA" id="ARBA00022763"/>
    </source>
</evidence>
<keyword evidence="3 12" id="KW-0489">Methyltransferase</keyword>
<dbReference type="PANTHER" id="PTHR10815:SF14">
    <property type="entry name" value="BIFUNCTIONAL TRANSCRIPTIONAL ACTIVATOR_DNA REPAIR ENZYME ADA"/>
    <property type="match status" value="1"/>
</dbReference>
<evidence type="ECO:0000256" key="4">
    <source>
        <dbReference type="ARBA" id="ARBA00022679"/>
    </source>
</evidence>
<keyword evidence="8" id="KW-0804">Transcription</keyword>
<dbReference type="PROSITE" id="PS01124">
    <property type="entry name" value="HTH_ARAC_FAMILY_2"/>
    <property type="match status" value="1"/>
</dbReference>
<dbReference type="Proteomes" id="UP001626593">
    <property type="component" value="Chromosome"/>
</dbReference>
<dbReference type="GO" id="GO:0003677">
    <property type="term" value="F:DNA binding"/>
    <property type="evidence" value="ECO:0007669"/>
    <property type="project" value="UniProtKB-KW"/>
</dbReference>
<dbReference type="CDD" id="cd06445">
    <property type="entry name" value="ATase"/>
    <property type="match status" value="1"/>
</dbReference>
<keyword evidence="12" id="KW-0238">DNA-binding</keyword>
<organism evidence="12 13">
    <name type="scientific">Aromatoleum evansii</name>
    <name type="common">Azoarcus evansii</name>
    <dbReference type="NCBI Taxonomy" id="59406"/>
    <lineage>
        <taxon>Bacteria</taxon>
        <taxon>Pseudomonadati</taxon>
        <taxon>Pseudomonadota</taxon>
        <taxon>Betaproteobacteria</taxon>
        <taxon>Rhodocyclales</taxon>
        <taxon>Rhodocyclaceae</taxon>
        <taxon>Aromatoleum</taxon>
    </lineage>
</organism>
<dbReference type="SMART" id="SM00342">
    <property type="entry name" value="HTH_ARAC"/>
    <property type="match status" value="1"/>
</dbReference>
<sequence length="359" mass="38252">MKMSRQIEARAAATAADPRWAAVQARDVTADGAFCYAVRTTGVYCRPSCAARTPRPENVEFFATGEDALRAGYRACLRCVPDGPSLAQQHAETVAALCRQIEQAETPPTLEELAGLANMSAFHLHRVFKAVTGTTPRAYAKACQAERMRAKLDGGASVTDALYAAGYGSSGRFYEDSGRTLGMTASSYRAGGARQRIRFAVGQCSLGAILVASTVRGVCAILIGDDPDALVRDLQDRFPRAELLGGNADYERTVATVIGFVEAPKLGLDLPLDVRGTAFQMRVWQALQEIPAGETASYTEIARRIGAPAAVRAVAGACAANPLAVAIPCHRVVRSDGGLSGYRWGVERKRLLLAREAGQ</sequence>